<reference evidence="2 3" key="1">
    <citation type="journal article" date="2019" name="Int. J. Syst. Evol. Microbiol.">
        <title>The Global Catalogue of Microorganisms (GCM) 10K type strain sequencing project: providing services to taxonomists for standard genome sequencing and annotation.</title>
        <authorList>
            <consortium name="The Broad Institute Genomics Platform"/>
            <consortium name="The Broad Institute Genome Sequencing Center for Infectious Disease"/>
            <person name="Wu L."/>
            <person name="Ma J."/>
        </authorList>
    </citation>
    <scope>NUCLEOTIDE SEQUENCE [LARGE SCALE GENOMIC DNA]</scope>
    <source>
        <strain evidence="2 3">JCM 6305</strain>
    </source>
</reference>
<dbReference type="Proteomes" id="UP001501638">
    <property type="component" value="Unassembled WGS sequence"/>
</dbReference>
<feature type="region of interest" description="Disordered" evidence="1">
    <location>
        <begin position="147"/>
        <end position="168"/>
    </location>
</feature>
<evidence type="ECO:0008006" key="4">
    <source>
        <dbReference type="Google" id="ProtNLM"/>
    </source>
</evidence>
<feature type="region of interest" description="Disordered" evidence="1">
    <location>
        <begin position="26"/>
        <end position="70"/>
    </location>
</feature>
<evidence type="ECO:0000313" key="2">
    <source>
        <dbReference type="EMBL" id="GAA2421949.1"/>
    </source>
</evidence>
<keyword evidence="3" id="KW-1185">Reference proteome</keyword>
<accession>A0ABN3J650</accession>
<dbReference type="PROSITE" id="PS51257">
    <property type="entry name" value="PROKAR_LIPOPROTEIN"/>
    <property type="match status" value="1"/>
</dbReference>
<evidence type="ECO:0000313" key="3">
    <source>
        <dbReference type="Proteomes" id="UP001501638"/>
    </source>
</evidence>
<comment type="caution">
    <text evidence="2">The sequence shown here is derived from an EMBL/GenBank/DDBJ whole genome shotgun (WGS) entry which is preliminary data.</text>
</comment>
<name>A0ABN3J650_9ACTN</name>
<gene>
    <name evidence="2" type="ORF">GCM10010405_00230</name>
</gene>
<evidence type="ECO:0000256" key="1">
    <source>
        <dbReference type="SAM" id="MobiDB-lite"/>
    </source>
</evidence>
<dbReference type="EMBL" id="BAAASZ010000002">
    <property type="protein sequence ID" value="GAA2421949.1"/>
    <property type="molecule type" value="Genomic_DNA"/>
</dbReference>
<proteinExistence type="predicted"/>
<organism evidence="2 3">
    <name type="scientific">Streptomyces macrosporus</name>
    <dbReference type="NCBI Taxonomy" id="44032"/>
    <lineage>
        <taxon>Bacteria</taxon>
        <taxon>Bacillati</taxon>
        <taxon>Actinomycetota</taxon>
        <taxon>Actinomycetes</taxon>
        <taxon>Kitasatosporales</taxon>
        <taxon>Streptomycetaceae</taxon>
        <taxon>Streptomyces</taxon>
    </lineage>
</organism>
<sequence length="168" mass="16958">MEGDHVRTSARYAGAAALAAMLLVGGCGGGGSEESEPERSARETTEPTQDAGDGSSDGGVEGTWSTKNGGDALVLSISGDQAALLGETACSGPVDTGADPITFSLECTDKSTDRTKGTVKSVDGKSLTVAWESGATDTFTKVEVPTELPTDVEDLPTDLGDLGGLTEE</sequence>
<protein>
    <recommendedName>
        <fullName evidence="4">Lipoprotein</fullName>
    </recommendedName>
</protein>